<evidence type="ECO:0000313" key="1">
    <source>
        <dbReference type="EMBL" id="MDG0794023.1"/>
    </source>
</evidence>
<dbReference type="EMBL" id="JAPDHZ010000006">
    <property type="protein sequence ID" value="MDG0794023.1"/>
    <property type="molecule type" value="Genomic_DNA"/>
</dbReference>
<dbReference type="RefSeq" id="WP_277567799.1">
    <property type="nucleotide sequence ID" value="NZ_JAPDHZ010000006.1"/>
</dbReference>
<dbReference type="InterPro" id="IPR035235">
    <property type="entry name" value="DUF5343"/>
</dbReference>
<reference evidence="1 2" key="1">
    <citation type="submission" date="2022-10" db="EMBL/GenBank/DDBJ databases">
        <title>Comparative genomic analysis of Cohnella hashimotonis sp. nov., isolated from the International Space Station.</title>
        <authorList>
            <person name="Simpson A."/>
            <person name="Venkateswaran K."/>
        </authorList>
    </citation>
    <scope>NUCLEOTIDE SEQUENCE [LARGE SCALE GENOMIC DNA]</scope>
    <source>
        <strain evidence="1 2">DSM 18997</strain>
    </source>
</reference>
<gene>
    <name evidence="1" type="ORF">OMP38_26765</name>
</gene>
<comment type="caution">
    <text evidence="1">The sequence shown here is derived from an EMBL/GenBank/DDBJ whole genome shotgun (WGS) entry which is preliminary data.</text>
</comment>
<dbReference type="Proteomes" id="UP001153387">
    <property type="component" value="Unassembled WGS sequence"/>
</dbReference>
<keyword evidence="2" id="KW-1185">Reference proteome</keyword>
<dbReference type="AlphaFoldDB" id="A0A9X4KL24"/>
<sequence>MSNCLPYVSNPGTLRAILERIKVASLPERFTGDFVETKLRMKGGTARASVPFFEENGLVTWGIPTIEVRDNQVFHVQNFINAKSFPRLGLPRANPAMNFEIGIRLYR</sequence>
<name>A0A9X4KL24_9BACL</name>
<dbReference type="Pfam" id="PF17278">
    <property type="entry name" value="DUF5343"/>
    <property type="match status" value="1"/>
</dbReference>
<protein>
    <submittedName>
        <fullName evidence="1">DUF5343 domain-containing protein</fullName>
    </submittedName>
</protein>
<evidence type="ECO:0000313" key="2">
    <source>
        <dbReference type="Proteomes" id="UP001153387"/>
    </source>
</evidence>
<organism evidence="1 2">
    <name type="scientific">Cohnella ginsengisoli</name>
    <dbReference type="NCBI Taxonomy" id="425004"/>
    <lineage>
        <taxon>Bacteria</taxon>
        <taxon>Bacillati</taxon>
        <taxon>Bacillota</taxon>
        <taxon>Bacilli</taxon>
        <taxon>Bacillales</taxon>
        <taxon>Paenibacillaceae</taxon>
        <taxon>Cohnella</taxon>
    </lineage>
</organism>
<accession>A0A9X4KL24</accession>
<proteinExistence type="predicted"/>